<keyword evidence="1" id="KW-1133">Transmembrane helix</keyword>
<feature type="transmembrane region" description="Helical" evidence="1">
    <location>
        <begin position="165"/>
        <end position="184"/>
    </location>
</feature>
<sequence length="199" mass="23306">MCIEKGSKNPTSLWDGDGERSRKGQIHELIQSYRYFFLANCVFHMMGLTVFPVDFIDRISRVLLPDWLFLEEIVDRYGSDYYSILESMMILFVFCVMYVLILLYIYACQVRYFLYKSGVDYLGYRKDFLLANCGFVFVFVITPIVKFNSSQFSPKYVLMPPELLLVVLNFLWLCAFGYTFAFAVEPSFLSDHRKATNAE</sequence>
<gene>
    <name evidence="2" type="ORF">DYI23_02205</name>
</gene>
<evidence type="ECO:0000256" key="1">
    <source>
        <dbReference type="SAM" id="Phobius"/>
    </source>
</evidence>
<keyword evidence="1" id="KW-0812">Transmembrane</keyword>
<protein>
    <submittedName>
        <fullName evidence="2">Uncharacterized protein</fullName>
    </submittedName>
</protein>
<evidence type="ECO:0000313" key="3">
    <source>
        <dbReference type="Proteomes" id="UP000705379"/>
    </source>
</evidence>
<dbReference type="EMBL" id="QTKU01000001">
    <property type="protein sequence ID" value="MBS8259019.1"/>
    <property type="molecule type" value="Genomic_DNA"/>
</dbReference>
<evidence type="ECO:0000313" key="2">
    <source>
        <dbReference type="EMBL" id="MBS8259019.1"/>
    </source>
</evidence>
<proteinExistence type="predicted"/>
<name>A0A944C912_9HYPH</name>
<organism evidence="2 3">
    <name type="scientific">Roseibium polysiphoniae</name>
    <dbReference type="NCBI Taxonomy" id="2571221"/>
    <lineage>
        <taxon>Bacteria</taxon>
        <taxon>Pseudomonadati</taxon>
        <taxon>Pseudomonadota</taxon>
        <taxon>Alphaproteobacteria</taxon>
        <taxon>Hyphomicrobiales</taxon>
        <taxon>Stappiaceae</taxon>
        <taxon>Roseibium</taxon>
    </lineage>
</organism>
<feature type="transmembrane region" description="Helical" evidence="1">
    <location>
        <begin position="35"/>
        <end position="56"/>
    </location>
</feature>
<feature type="transmembrane region" description="Helical" evidence="1">
    <location>
        <begin position="88"/>
        <end position="107"/>
    </location>
</feature>
<comment type="caution">
    <text evidence="2">The sequence shown here is derived from an EMBL/GenBank/DDBJ whole genome shotgun (WGS) entry which is preliminary data.</text>
</comment>
<accession>A0A944C912</accession>
<dbReference type="Proteomes" id="UP000705379">
    <property type="component" value="Unassembled WGS sequence"/>
</dbReference>
<feature type="transmembrane region" description="Helical" evidence="1">
    <location>
        <begin position="128"/>
        <end position="145"/>
    </location>
</feature>
<dbReference type="AlphaFoldDB" id="A0A944C912"/>
<reference evidence="2" key="1">
    <citation type="submission" date="2018-08" db="EMBL/GenBank/DDBJ databases">
        <authorList>
            <person name="Jin W."/>
            <person name="Wang H."/>
            <person name="Yang Y."/>
            <person name="Li M."/>
            <person name="Liu J."/>
        </authorList>
    </citation>
    <scope>NUCLEOTIDE SEQUENCE</scope>
    <source>
        <strain evidence="2">AESS21</strain>
    </source>
</reference>
<reference evidence="2" key="2">
    <citation type="journal article" date="2021" name="Microorganisms">
        <title>Bacterial Dimethylsulfoniopropionate Biosynthesis in the East China Sea.</title>
        <authorList>
            <person name="Liu J."/>
            <person name="Zhang Y."/>
            <person name="Liu J."/>
            <person name="Zhong H."/>
            <person name="Williams B.T."/>
            <person name="Zheng Y."/>
            <person name="Curson A.R.J."/>
            <person name="Sun C."/>
            <person name="Sun H."/>
            <person name="Song D."/>
            <person name="Wagner Mackenzie B."/>
            <person name="Bermejo Martinez A."/>
            <person name="Todd J.D."/>
            <person name="Zhang X.H."/>
        </authorList>
    </citation>
    <scope>NUCLEOTIDE SEQUENCE</scope>
    <source>
        <strain evidence="2">AESS21</strain>
    </source>
</reference>
<keyword evidence="1" id="KW-0472">Membrane</keyword>